<dbReference type="Proteomes" id="UP000253628">
    <property type="component" value="Unassembled WGS sequence"/>
</dbReference>
<dbReference type="AlphaFoldDB" id="A0A366HDC7"/>
<protein>
    <recommendedName>
        <fullName evidence="3">Glycoprotein</fullName>
    </recommendedName>
</protein>
<organism evidence="1 2">
    <name type="scientific">Eoetvoesiella caeni</name>
    <dbReference type="NCBI Taxonomy" id="645616"/>
    <lineage>
        <taxon>Bacteria</taxon>
        <taxon>Pseudomonadati</taxon>
        <taxon>Pseudomonadota</taxon>
        <taxon>Betaproteobacteria</taxon>
        <taxon>Burkholderiales</taxon>
        <taxon>Alcaligenaceae</taxon>
        <taxon>Eoetvoesiella</taxon>
    </lineage>
</organism>
<proteinExistence type="predicted"/>
<name>A0A366HDC7_9BURK</name>
<evidence type="ECO:0000313" key="1">
    <source>
        <dbReference type="EMBL" id="RBP39276.1"/>
    </source>
</evidence>
<gene>
    <name evidence="1" type="ORF">DFR37_10567</name>
</gene>
<accession>A0A366HDC7</accession>
<keyword evidence="2" id="KW-1185">Reference proteome</keyword>
<dbReference type="EMBL" id="QNRQ01000005">
    <property type="protein sequence ID" value="RBP39276.1"/>
    <property type="molecule type" value="Genomic_DNA"/>
</dbReference>
<reference evidence="1 2" key="1">
    <citation type="submission" date="2018-06" db="EMBL/GenBank/DDBJ databases">
        <title>Genomic Encyclopedia of Type Strains, Phase IV (KMG-IV): sequencing the most valuable type-strain genomes for metagenomic binning, comparative biology and taxonomic classification.</title>
        <authorList>
            <person name="Goeker M."/>
        </authorList>
    </citation>
    <scope>NUCLEOTIDE SEQUENCE [LARGE SCALE GENOMIC DNA]</scope>
    <source>
        <strain evidence="1 2">DSM 25520</strain>
    </source>
</reference>
<dbReference type="OrthoDB" id="8793870at2"/>
<comment type="caution">
    <text evidence="1">The sequence shown here is derived from an EMBL/GenBank/DDBJ whole genome shotgun (WGS) entry which is preliminary data.</text>
</comment>
<dbReference type="Pfam" id="PF19759">
    <property type="entry name" value="DUF6246"/>
    <property type="match status" value="1"/>
</dbReference>
<evidence type="ECO:0000313" key="2">
    <source>
        <dbReference type="Proteomes" id="UP000253628"/>
    </source>
</evidence>
<dbReference type="InterPro" id="IPR046213">
    <property type="entry name" value="DUF6246"/>
</dbReference>
<sequence length="198" mass="21602">MQILTEIGEIGVYMGDESYSLRPSLYAMTRLGEPADIVCTYANVMAGDLQDALAVIFACCEADLSAVFGCFESTEAGLKYVAGSAPQEHVVPLAQCLMKHGITGALEPLPRRHDEDPEYVVRFLARDHVALAMAHLGMSEKDAWNMTMTSLVGALRAKFPQQESNAPGARAPSKEEHEATMEWFDKIEAKRKAAQGAH</sequence>
<dbReference type="RefSeq" id="WP_113933251.1">
    <property type="nucleotide sequence ID" value="NZ_JBHUNU010000001.1"/>
</dbReference>
<evidence type="ECO:0008006" key="3">
    <source>
        <dbReference type="Google" id="ProtNLM"/>
    </source>
</evidence>